<protein>
    <submittedName>
        <fullName evidence="2">Uncharacterized protein</fullName>
    </submittedName>
</protein>
<keyword evidence="1" id="KW-0812">Transmembrane</keyword>
<evidence type="ECO:0000313" key="3">
    <source>
        <dbReference type="Proteomes" id="UP001303473"/>
    </source>
</evidence>
<gene>
    <name evidence="2" type="ORF">QBC46DRAFT_20498</name>
</gene>
<comment type="caution">
    <text evidence="2">The sequence shown here is derived from an EMBL/GenBank/DDBJ whole genome shotgun (WGS) entry which is preliminary data.</text>
</comment>
<dbReference type="AlphaFoldDB" id="A0AAN6N0E4"/>
<dbReference type="Proteomes" id="UP001303473">
    <property type="component" value="Unassembled WGS sequence"/>
</dbReference>
<reference evidence="3" key="1">
    <citation type="journal article" date="2023" name="Mol. Phylogenet. Evol.">
        <title>Genome-scale phylogeny and comparative genomics of the fungal order Sordariales.</title>
        <authorList>
            <person name="Hensen N."/>
            <person name="Bonometti L."/>
            <person name="Westerberg I."/>
            <person name="Brannstrom I.O."/>
            <person name="Guillou S."/>
            <person name="Cros-Aarteil S."/>
            <person name="Calhoun S."/>
            <person name="Haridas S."/>
            <person name="Kuo A."/>
            <person name="Mondo S."/>
            <person name="Pangilinan J."/>
            <person name="Riley R."/>
            <person name="LaButti K."/>
            <person name="Andreopoulos B."/>
            <person name="Lipzen A."/>
            <person name="Chen C."/>
            <person name="Yan M."/>
            <person name="Daum C."/>
            <person name="Ng V."/>
            <person name="Clum A."/>
            <person name="Steindorff A."/>
            <person name="Ohm R.A."/>
            <person name="Martin F."/>
            <person name="Silar P."/>
            <person name="Natvig D.O."/>
            <person name="Lalanne C."/>
            <person name="Gautier V."/>
            <person name="Ament-Velasquez S.L."/>
            <person name="Kruys A."/>
            <person name="Hutchinson M.I."/>
            <person name="Powell A.J."/>
            <person name="Barry K."/>
            <person name="Miller A.N."/>
            <person name="Grigoriev I.V."/>
            <person name="Debuchy R."/>
            <person name="Gladieux P."/>
            <person name="Hiltunen Thoren M."/>
            <person name="Johannesson H."/>
        </authorList>
    </citation>
    <scope>NUCLEOTIDE SEQUENCE [LARGE SCALE GENOMIC DNA]</scope>
    <source>
        <strain evidence="3">CBS 340.73</strain>
    </source>
</reference>
<feature type="transmembrane region" description="Helical" evidence="1">
    <location>
        <begin position="77"/>
        <end position="94"/>
    </location>
</feature>
<dbReference type="EMBL" id="MU853869">
    <property type="protein sequence ID" value="KAK3936877.1"/>
    <property type="molecule type" value="Genomic_DNA"/>
</dbReference>
<keyword evidence="3" id="KW-1185">Reference proteome</keyword>
<keyword evidence="1" id="KW-1133">Transmembrane helix</keyword>
<feature type="transmembrane region" description="Helical" evidence="1">
    <location>
        <begin position="170"/>
        <end position="195"/>
    </location>
</feature>
<evidence type="ECO:0000313" key="2">
    <source>
        <dbReference type="EMBL" id="KAK3936877.1"/>
    </source>
</evidence>
<feature type="transmembrane region" description="Helical" evidence="1">
    <location>
        <begin position="132"/>
        <end position="164"/>
    </location>
</feature>
<sequence length="199" mass="23187">MVDETLSTPSDAAGFEGNAYESRLGLFFRRTTGSTYFVTYRTSDAYNTYTAKEDSGPYDIASRVTTLFTFLPFSSDIYLMLCKGAVATIWCGMVDMHYEMMIPPPAYFLSFAFYSSSDDGRQYTKDKFRFRWLAFGNFFFATSLSVFYLFQLPIISVLLFYFFFKERTPAWIQGYFAISDWLGHAFFLVCSWHFIAYRH</sequence>
<accession>A0AAN6N0E4</accession>
<organism evidence="2 3">
    <name type="scientific">Diplogelasinospora grovesii</name>
    <dbReference type="NCBI Taxonomy" id="303347"/>
    <lineage>
        <taxon>Eukaryota</taxon>
        <taxon>Fungi</taxon>
        <taxon>Dikarya</taxon>
        <taxon>Ascomycota</taxon>
        <taxon>Pezizomycotina</taxon>
        <taxon>Sordariomycetes</taxon>
        <taxon>Sordariomycetidae</taxon>
        <taxon>Sordariales</taxon>
        <taxon>Diplogelasinosporaceae</taxon>
        <taxon>Diplogelasinospora</taxon>
    </lineage>
</organism>
<name>A0AAN6N0E4_9PEZI</name>
<proteinExistence type="predicted"/>
<keyword evidence="1" id="KW-0472">Membrane</keyword>
<evidence type="ECO:0000256" key="1">
    <source>
        <dbReference type="SAM" id="Phobius"/>
    </source>
</evidence>